<dbReference type="Pfam" id="PF07963">
    <property type="entry name" value="N_methyl"/>
    <property type="match status" value="1"/>
</dbReference>
<evidence type="ECO:0000313" key="15">
    <source>
        <dbReference type="Proteomes" id="UP000051494"/>
    </source>
</evidence>
<reference evidence="14" key="3">
    <citation type="submission" date="2021-06" db="EMBL/GenBank/DDBJ databases">
        <title>Genomic Description and Analysis of Intracellular Bacteria, Candidatus Berkiella cookevillensis and Candidatus Berkiella aquae.</title>
        <authorList>
            <person name="Kidane D.T."/>
            <person name="Mehari Y.T."/>
            <person name="Rice F.C."/>
            <person name="Arivett B.A."/>
            <person name="Farone A.L."/>
            <person name="Berk S.G."/>
            <person name="Farone M.B."/>
        </authorList>
    </citation>
    <scope>NUCLEOTIDE SEQUENCE</scope>
    <source>
        <strain evidence="14">CC99</strain>
    </source>
</reference>
<dbReference type="NCBIfam" id="TIGR02532">
    <property type="entry name" value="IV_pilin_GFxxxE"/>
    <property type="match status" value="1"/>
</dbReference>
<keyword evidence="5" id="KW-0997">Cell inner membrane</keyword>
<comment type="caution">
    <text evidence="13">The sequence shown here is derived from an EMBL/GenBank/DDBJ whole genome shotgun (WGS) entry which is preliminary data.</text>
</comment>
<evidence type="ECO:0000313" key="13">
    <source>
        <dbReference type="EMBL" id="KRG19133.1"/>
    </source>
</evidence>
<dbReference type="EMBL" id="LKHV01000004">
    <property type="protein sequence ID" value="KRG19133.1"/>
    <property type="molecule type" value="Genomic_DNA"/>
</dbReference>
<dbReference type="InterPro" id="IPR012902">
    <property type="entry name" value="N_methyl_site"/>
</dbReference>
<organism evidence="13">
    <name type="scientific">Candidatus Berkiella cookevillensis</name>
    <dbReference type="NCBI Taxonomy" id="437022"/>
    <lineage>
        <taxon>Bacteria</taxon>
        <taxon>Pseudomonadati</taxon>
        <taxon>Pseudomonadota</taxon>
        <taxon>Gammaproteobacteria</taxon>
        <taxon>Candidatus Berkiellales</taxon>
        <taxon>Candidatus Berkiellaceae</taxon>
        <taxon>Candidatus Berkiella</taxon>
    </lineage>
</organism>
<dbReference type="PROSITE" id="PS00409">
    <property type="entry name" value="PROKAR_NTER_METHYL"/>
    <property type="match status" value="1"/>
</dbReference>
<reference evidence="13" key="1">
    <citation type="submission" date="2015-09" db="EMBL/GenBank/DDBJ databases">
        <title>Draft Genome Sequences of Two Novel Amoeba-resistant Intranuclear Bacteria, Candidatus Berkiella cookevillensis and Candidatus Berkiella aquae.</title>
        <authorList>
            <person name="Mehari Y.T."/>
            <person name="Arivett B.A."/>
            <person name="Farone A.L."/>
            <person name="Gunderson J.H."/>
            <person name="Farone M.B."/>
        </authorList>
    </citation>
    <scope>NUCLEOTIDE SEQUENCE [LARGE SCALE GENOMIC DNA]</scope>
    <source>
        <strain evidence="13">CC99</strain>
    </source>
</reference>
<keyword evidence="8 11" id="KW-0472">Membrane</keyword>
<evidence type="ECO:0000256" key="5">
    <source>
        <dbReference type="ARBA" id="ARBA00022519"/>
    </source>
</evidence>
<evidence type="ECO:0000256" key="1">
    <source>
        <dbReference type="ARBA" id="ARBA00004377"/>
    </source>
</evidence>
<gene>
    <name evidence="14" type="ORF">CC99x_011305</name>
    <name evidence="13" type="ORF">CC99x_01132</name>
</gene>
<evidence type="ECO:0000256" key="8">
    <source>
        <dbReference type="ARBA" id="ARBA00023136"/>
    </source>
</evidence>
<dbReference type="AlphaFoldDB" id="A0A0Q9YF35"/>
<proteinExistence type="inferred from homology"/>
<feature type="domain" description="General secretion pathway GspH" evidence="12">
    <location>
        <begin position="46"/>
        <end position="167"/>
    </location>
</feature>
<accession>A0A0Q9YF35</accession>
<evidence type="ECO:0000256" key="9">
    <source>
        <dbReference type="ARBA" id="ARBA00025772"/>
    </source>
</evidence>
<evidence type="ECO:0000259" key="12">
    <source>
        <dbReference type="Pfam" id="PF12019"/>
    </source>
</evidence>
<evidence type="ECO:0000256" key="4">
    <source>
        <dbReference type="ARBA" id="ARBA00022481"/>
    </source>
</evidence>
<comment type="subcellular location">
    <subcellularLocation>
        <location evidence="1">Cell inner membrane</location>
        <topology evidence="1">Single-pass membrane protein</topology>
    </subcellularLocation>
</comment>
<keyword evidence="15" id="KW-1185">Reference proteome</keyword>
<evidence type="ECO:0000256" key="11">
    <source>
        <dbReference type="SAM" id="Phobius"/>
    </source>
</evidence>
<dbReference type="Proteomes" id="UP000051494">
    <property type="component" value="Unassembled WGS sequence"/>
</dbReference>
<dbReference type="EMBL" id="LKHV02000001">
    <property type="protein sequence ID" value="MCS5709482.1"/>
    <property type="molecule type" value="Genomic_DNA"/>
</dbReference>
<comment type="similarity">
    <text evidence="9">Belongs to the GSP H family.</text>
</comment>
<keyword evidence="4" id="KW-0488">Methylation</keyword>
<reference evidence="14" key="2">
    <citation type="journal article" date="2016" name="Genome Announc.">
        <title>Draft Genome Sequences of Two Novel Amoeba-Resistant Intranuclear Bacteria, 'Candidatus Berkiella cookevillensis' and 'Candidatus Berkiella aquae'.</title>
        <authorList>
            <person name="Mehari Y.T."/>
            <person name="Arivett B.A."/>
            <person name="Farone A.L."/>
            <person name="Gunderson J.H."/>
            <person name="Farone M.B."/>
        </authorList>
    </citation>
    <scope>NUCLEOTIDE SEQUENCE</scope>
    <source>
        <strain evidence="14">CC99</strain>
    </source>
</reference>
<dbReference type="GO" id="GO:0015627">
    <property type="term" value="C:type II protein secretion system complex"/>
    <property type="evidence" value="ECO:0007669"/>
    <property type="project" value="InterPro"/>
</dbReference>
<dbReference type="GO" id="GO:0005886">
    <property type="term" value="C:plasma membrane"/>
    <property type="evidence" value="ECO:0007669"/>
    <property type="project" value="UniProtKB-SubCell"/>
</dbReference>
<evidence type="ECO:0000256" key="10">
    <source>
        <dbReference type="ARBA" id="ARBA00030775"/>
    </source>
</evidence>
<dbReference type="Pfam" id="PF12019">
    <property type="entry name" value="GspH"/>
    <property type="match status" value="1"/>
</dbReference>
<dbReference type="InterPro" id="IPR022346">
    <property type="entry name" value="T2SS_GspH"/>
</dbReference>
<dbReference type="RefSeq" id="WP_057624239.1">
    <property type="nucleotide sequence ID" value="NZ_LKHV02000001.1"/>
</dbReference>
<keyword evidence="6 11" id="KW-0812">Transmembrane</keyword>
<evidence type="ECO:0000256" key="7">
    <source>
        <dbReference type="ARBA" id="ARBA00022989"/>
    </source>
</evidence>
<dbReference type="STRING" id="437022.CC99x_01132"/>
<keyword evidence="3" id="KW-1003">Cell membrane</keyword>
<protein>
    <recommendedName>
        <fullName evidence="2">Type II secretion system protein H</fullName>
    </recommendedName>
    <alternativeName>
        <fullName evidence="10">General secretion pathway protein H</fullName>
    </alternativeName>
</protein>
<dbReference type="GO" id="GO:0015628">
    <property type="term" value="P:protein secretion by the type II secretion system"/>
    <property type="evidence" value="ECO:0007669"/>
    <property type="project" value="InterPro"/>
</dbReference>
<evidence type="ECO:0000256" key="3">
    <source>
        <dbReference type="ARBA" id="ARBA00022475"/>
    </source>
</evidence>
<dbReference type="InterPro" id="IPR045584">
    <property type="entry name" value="Pilin-like"/>
</dbReference>
<keyword evidence="7 11" id="KW-1133">Transmembrane helix</keyword>
<feature type="transmembrane region" description="Helical" evidence="11">
    <location>
        <begin position="12"/>
        <end position="37"/>
    </location>
</feature>
<evidence type="ECO:0000256" key="6">
    <source>
        <dbReference type="ARBA" id="ARBA00022692"/>
    </source>
</evidence>
<evidence type="ECO:0000256" key="2">
    <source>
        <dbReference type="ARBA" id="ARBA00021549"/>
    </source>
</evidence>
<dbReference type="OrthoDB" id="2313614at2"/>
<dbReference type="SUPFAM" id="SSF54523">
    <property type="entry name" value="Pili subunits"/>
    <property type="match status" value="1"/>
</dbReference>
<sequence>MNIDPKNRGFTLIELIVSVSLLAITIAFAAPSFVAVIQNNRSVNLTNDLIGSLNMARSEAIKRGLSVSVCAASNQNFNSCGNNWNQGWIVFVNPDENNTFANNATEPIVRLQQIHTQSADISLSPTGIITYTSNGFAASTSANKRFSISSHNCTGNNARRITISPTGRAILTQTACP</sequence>
<dbReference type="Gene3D" id="3.55.40.10">
    <property type="entry name" value="minor pseudopilin epsh domain"/>
    <property type="match status" value="1"/>
</dbReference>
<name>A0A0Q9YF35_9GAMM</name>
<evidence type="ECO:0000313" key="14">
    <source>
        <dbReference type="EMBL" id="MCS5709482.1"/>
    </source>
</evidence>